<evidence type="ECO:0000313" key="2">
    <source>
        <dbReference type="EMBL" id="SMF06990.1"/>
    </source>
</evidence>
<sequence length="291" mass="31888">MPKSRILPPADGARLAALDPTTLGRPFHLLPVFLRLVEQELADFVAHELNARYRAQFQFKGVQAGQADLDPERRTWHRLDGAGIGVNVARPLLLRILDYRYGGRTSPALPASQPPRETETERRLARMLGERLTARLVQAVWRLAKSGMPTHKTDPAVETLPFPPGETPAWHMQLTLGEAGSGGTSQIGLALDAAVFAQVLRQLSRQAALPGQTAGKALARPFAEQLSIRLAVRLMEKRLTLGEIFDLRVGSVLPVSLQQQADVYIGRTRVFTAAVAESHGKLCLTSFDDAE</sequence>
<keyword evidence="2" id="KW-0966">Cell projection</keyword>
<dbReference type="Pfam" id="PF01052">
    <property type="entry name" value="FliMN_C"/>
    <property type="match status" value="1"/>
</dbReference>
<dbReference type="InterPro" id="IPR001543">
    <property type="entry name" value="FliN-like_C"/>
</dbReference>
<dbReference type="EMBL" id="FXAG01000004">
    <property type="protein sequence ID" value="SMF06990.1"/>
    <property type="molecule type" value="Genomic_DNA"/>
</dbReference>
<dbReference type="Proteomes" id="UP000192920">
    <property type="component" value="Unassembled WGS sequence"/>
</dbReference>
<reference evidence="3" key="1">
    <citation type="submission" date="2017-04" db="EMBL/GenBank/DDBJ databases">
        <authorList>
            <person name="Varghese N."/>
            <person name="Submissions S."/>
        </authorList>
    </citation>
    <scope>NUCLEOTIDE SEQUENCE [LARGE SCALE GENOMIC DNA]</scope>
    <source>
        <strain evidence="3">DSM 22618</strain>
    </source>
</reference>
<keyword evidence="2" id="KW-0969">Cilium</keyword>
<organism evidence="2 3">
    <name type="scientific">Pseudogulbenkiania subflava DSM 22618</name>
    <dbReference type="NCBI Taxonomy" id="1123014"/>
    <lineage>
        <taxon>Bacteria</taxon>
        <taxon>Pseudomonadati</taxon>
        <taxon>Pseudomonadota</taxon>
        <taxon>Betaproteobacteria</taxon>
        <taxon>Neisseriales</taxon>
        <taxon>Chromobacteriaceae</taxon>
        <taxon>Pseudogulbenkiania</taxon>
    </lineage>
</organism>
<dbReference type="STRING" id="1123014.SAMN02745746_01078"/>
<dbReference type="Gene3D" id="2.30.330.10">
    <property type="entry name" value="SpoA-like"/>
    <property type="match status" value="1"/>
</dbReference>
<keyword evidence="2" id="KW-0282">Flagellum</keyword>
<protein>
    <submittedName>
        <fullName evidence="2">Flagellar motor switch protein FliM</fullName>
    </submittedName>
</protein>
<feature type="domain" description="Flagellar motor switch protein FliN-like C-terminal" evidence="1">
    <location>
        <begin position="225"/>
        <end position="284"/>
    </location>
</feature>
<dbReference type="SUPFAM" id="SSF101801">
    <property type="entry name" value="Surface presentation of antigens (SPOA)"/>
    <property type="match status" value="1"/>
</dbReference>
<keyword evidence="3" id="KW-1185">Reference proteome</keyword>
<evidence type="ECO:0000259" key="1">
    <source>
        <dbReference type="Pfam" id="PF01052"/>
    </source>
</evidence>
<name>A0A1Y6BFP8_9NEIS</name>
<gene>
    <name evidence="2" type="ORF">SAMN02745746_01078</name>
</gene>
<dbReference type="AlphaFoldDB" id="A0A1Y6BFP8"/>
<dbReference type="RefSeq" id="WP_085275404.1">
    <property type="nucleotide sequence ID" value="NZ_FXAG01000004.1"/>
</dbReference>
<accession>A0A1Y6BFP8</accession>
<dbReference type="InterPro" id="IPR036429">
    <property type="entry name" value="SpoA-like_sf"/>
</dbReference>
<proteinExistence type="predicted"/>
<evidence type="ECO:0000313" key="3">
    <source>
        <dbReference type="Proteomes" id="UP000192920"/>
    </source>
</evidence>